<dbReference type="InterPro" id="IPR050592">
    <property type="entry name" value="GDSL_lipolytic_enzyme"/>
</dbReference>
<dbReference type="AlphaFoldDB" id="W1NPL9"/>
<dbReference type="SUPFAM" id="SSF52266">
    <property type="entry name" value="SGNH hydrolase"/>
    <property type="match status" value="1"/>
</dbReference>
<organism evidence="2 3">
    <name type="scientific">Amborella trichopoda</name>
    <dbReference type="NCBI Taxonomy" id="13333"/>
    <lineage>
        <taxon>Eukaryota</taxon>
        <taxon>Viridiplantae</taxon>
        <taxon>Streptophyta</taxon>
        <taxon>Embryophyta</taxon>
        <taxon>Tracheophyta</taxon>
        <taxon>Spermatophyta</taxon>
        <taxon>Magnoliopsida</taxon>
        <taxon>Amborellales</taxon>
        <taxon>Amborellaceae</taxon>
        <taxon>Amborella</taxon>
    </lineage>
</organism>
<dbReference type="HOGENOM" id="CLU_015101_16_1_1"/>
<dbReference type="GO" id="GO:0016788">
    <property type="term" value="F:hydrolase activity, acting on ester bonds"/>
    <property type="evidence" value="ECO:0007669"/>
    <property type="project" value="InterPro"/>
</dbReference>
<dbReference type="eggNOG" id="ENOG502QQ8I">
    <property type="taxonomic scope" value="Eukaryota"/>
</dbReference>
<dbReference type="Proteomes" id="UP000017836">
    <property type="component" value="Unassembled WGS sequence"/>
</dbReference>
<dbReference type="PANTHER" id="PTHR45642">
    <property type="entry name" value="GDSL ESTERASE/LIPASE EXL3"/>
    <property type="match status" value="1"/>
</dbReference>
<evidence type="ECO:0000313" key="2">
    <source>
        <dbReference type="EMBL" id="ERM96965.1"/>
    </source>
</evidence>
<dbReference type="PANTHER" id="PTHR45642:SF46">
    <property type="entry name" value="OS06G0636700 PROTEIN"/>
    <property type="match status" value="1"/>
</dbReference>
<dbReference type="EMBL" id="KI396637">
    <property type="protein sequence ID" value="ERM96965.1"/>
    <property type="molecule type" value="Genomic_DNA"/>
</dbReference>
<accession>W1NPL9</accession>
<sequence>MYLQSVIPLWKELEYFKEYKTRLRAYAGPRKAHTIIHEAVYIISIGTNDFLENYYLIPQRSSRFTVKEYQVFLAKLAVNFVKELYSLGARKISFGGLPPMGCLPLERTTNAMSGSRCVEQYNQVARDYNTMLTGEVVALNCQLPGIKLVFSNPYDVMMDVIETPSKYGFDDVSVACCSIGLIEIGYTCNRWSPFTCQNADKYAFWDAFHPTEKLNRIITDYVMKNFLSRIV</sequence>
<protein>
    <recommendedName>
        <fullName evidence="4">SGNH hydrolase-type esterase domain-containing protein</fullName>
    </recommendedName>
</protein>
<name>W1NPL9_AMBTC</name>
<dbReference type="OrthoDB" id="1600564at2759"/>
<dbReference type="Pfam" id="PF00657">
    <property type="entry name" value="Lipase_GDSL"/>
    <property type="match status" value="1"/>
</dbReference>
<dbReference type="OMA" id="HEAVYII"/>
<evidence type="ECO:0008006" key="4">
    <source>
        <dbReference type="Google" id="ProtNLM"/>
    </source>
</evidence>
<keyword evidence="3" id="KW-1185">Reference proteome</keyword>
<dbReference type="Gramene" id="ERM96965">
    <property type="protein sequence ID" value="ERM96965"/>
    <property type="gene ID" value="AMTR_s00074p00170090"/>
</dbReference>
<proteinExistence type="inferred from homology"/>
<gene>
    <name evidence="2" type="ORF">AMTR_s00074p00170090</name>
</gene>
<dbReference type="KEGG" id="atr:18424914"/>
<dbReference type="InterPro" id="IPR001087">
    <property type="entry name" value="GDSL"/>
</dbReference>
<dbReference type="InterPro" id="IPR036514">
    <property type="entry name" value="SGNH_hydro_sf"/>
</dbReference>
<dbReference type="STRING" id="13333.W1NPL9"/>
<reference evidence="3" key="1">
    <citation type="journal article" date="2013" name="Science">
        <title>The Amborella genome and the evolution of flowering plants.</title>
        <authorList>
            <consortium name="Amborella Genome Project"/>
        </authorList>
    </citation>
    <scope>NUCLEOTIDE SEQUENCE [LARGE SCALE GENOMIC DNA]</scope>
</reference>
<dbReference type="Gene3D" id="3.40.50.1110">
    <property type="entry name" value="SGNH hydrolase"/>
    <property type="match status" value="1"/>
</dbReference>
<comment type="similarity">
    <text evidence="1">Belongs to the 'GDSL' lipolytic enzyme family.</text>
</comment>
<evidence type="ECO:0000313" key="3">
    <source>
        <dbReference type="Proteomes" id="UP000017836"/>
    </source>
</evidence>
<evidence type="ECO:0000256" key="1">
    <source>
        <dbReference type="ARBA" id="ARBA00008668"/>
    </source>
</evidence>